<name>A0ABY6CFD2_9HYPH</name>
<dbReference type="EMBL" id="CP104965">
    <property type="protein sequence ID" value="UXN70919.1"/>
    <property type="molecule type" value="Genomic_DNA"/>
</dbReference>
<sequence>MSYHDRSNECCPKCGGETWQDSADVGVGVIYGPRGCVDCGWSEDDKYDLSDGRSPVDEKGGAIDQFCGYHPVGSSMALAYRLADEAERVATPVAVAA</sequence>
<evidence type="ECO:0000313" key="2">
    <source>
        <dbReference type="Proteomes" id="UP001061862"/>
    </source>
</evidence>
<gene>
    <name evidence="1" type="ORF">N8A98_06950</name>
</gene>
<accession>A0ABY6CFD2</accession>
<proteinExistence type="predicted"/>
<reference evidence="1 2" key="1">
    <citation type="submission" date="2022-09" db="EMBL/GenBank/DDBJ databases">
        <title>Interaction between co-microsymbionts with complementary sets of symbiotic genes in legume-rhizobium systems.</title>
        <authorList>
            <person name="Safronova V."/>
            <person name="Sazanova A."/>
            <person name="Afonin A."/>
            <person name="Chirak E."/>
        </authorList>
    </citation>
    <scope>NUCLEOTIDE SEQUENCE [LARGE SCALE GENOMIC DNA]</scope>
    <source>
        <strain evidence="1 2">A18/4-1</strain>
    </source>
</reference>
<dbReference type="RefSeq" id="WP_262170212.1">
    <property type="nucleotide sequence ID" value="NZ_CP104965.1"/>
</dbReference>
<evidence type="ECO:0008006" key="3">
    <source>
        <dbReference type="Google" id="ProtNLM"/>
    </source>
</evidence>
<dbReference type="Proteomes" id="UP001061862">
    <property type="component" value="Chromosome"/>
</dbReference>
<evidence type="ECO:0000313" key="1">
    <source>
        <dbReference type="EMBL" id="UXN70919.1"/>
    </source>
</evidence>
<organism evidence="1 2">
    <name type="scientific">Devosia neptuniae</name>
    <dbReference type="NCBI Taxonomy" id="191302"/>
    <lineage>
        <taxon>Bacteria</taxon>
        <taxon>Pseudomonadati</taxon>
        <taxon>Pseudomonadota</taxon>
        <taxon>Alphaproteobacteria</taxon>
        <taxon>Hyphomicrobiales</taxon>
        <taxon>Devosiaceae</taxon>
        <taxon>Devosia</taxon>
    </lineage>
</organism>
<keyword evidence="2" id="KW-1185">Reference proteome</keyword>
<protein>
    <recommendedName>
        <fullName evidence="3">Lar family restriction alleviation protein</fullName>
    </recommendedName>
</protein>